<dbReference type="NCBIfam" id="TIGR00135">
    <property type="entry name" value="gatC"/>
    <property type="match status" value="1"/>
</dbReference>
<dbReference type="GO" id="GO:0070681">
    <property type="term" value="P:glutaminyl-tRNAGln biosynthesis via transamidation"/>
    <property type="evidence" value="ECO:0007669"/>
    <property type="project" value="TreeGrafter"/>
</dbReference>
<dbReference type="InterPro" id="IPR003837">
    <property type="entry name" value="GatC"/>
</dbReference>
<dbReference type="SUPFAM" id="SSF141000">
    <property type="entry name" value="Glu-tRNAGln amidotransferase C subunit"/>
    <property type="match status" value="1"/>
</dbReference>
<evidence type="ECO:0000313" key="1">
    <source>
        <dbReference type="EMBL" id="SVB21809.1"/>
    </source>
</evidence>
<organism evidence="1">
    <name type="scientific">marine metagenome</name>
    <dbReference type="NCBI Taxonomy" id="408172"/>
    <lineage>
        <taxon>unclassified sequences</taxon>
        <taxon>metagenomes</taxon>
        <taxon>ecological metagenomes</taxon>
    </lineage>
</organism>
<dbReference type="PANTHER" id="PTHR15004:SF0">
    <property type="entry name" value="GLUTAMYL-TRNA(GLN) AMIDOTRANSFERASE SUBUNIT C, MITOCHONDRIAL"/>
    <property type="match status" value="1"/>
</dbReference>
<protein>
    <recommendedName>
        <fullName evidence="2">Aspartyl/glutamyl-tRNA(Asn/Gln) amidotransferase subunit C</fullName>
    </recommendedName>
</protein>
<dbReference type="PANTHER" id="PTHR15004">
    <property type="entry name" value="GLUTAMYL-TRNA(GLN) AMIDOTRANSFERASE SUBUNIT C, MITOCHONDRIAL"/>
    <property type="match status" value="1"/>
</dbReference>
<dbReference type="AlphaFoldDB" id="A0A382C7G8"/>
<accession>A0A382C7G8</accession>
<gene>
    <name evidence="1" type="ORF">METZ01_LOCUS174663</name>
</gene>
<sequence length="95" mass="10807">MGFDKKNLLKLGKLARISINDDKLGSLGEDLNSILKFVDQLQEIKTDEIDPTSNSLEQTLLSREDIIEKINESEDVLENAPEKEMNFYVVPKVIE</sequence>
<dbReference type="InterPro" id="IPR036113">
    <property type="entry name" value="Asp/Glu-ADT_sf_sub_c"/>
</dbReference>
<dbReference type="Gene3D" id="1.10.20.60">
    <property type="entry name" value="Glu-tRNAGln amidotransferase C subunit, N-terminal domain"/>
    <property type="match status" value="1"/>
</dbReference>
<proteinExistence type="inferred from homology"/>
<evidence type="ECO:0008006" key="2">
    <source>
        <dbReference type="Google" id="ProtNLM"/>
    </source>
</evidence>
<name>A0A382C7G8_9ZZZZ</name>
<dbReference type="Pfam" id="PF02686">
    <property type="entry name" value="GatC"/>
    <property type="match status" value="1"/>
</dbReference>
<dbReference type="GO" id="GO:0006450">
    <property type="term" value="P:regulation of translational fidelity"/>
    <property type="evidence" value="ECO:0007669"/>
    <property type="project" value="InterPro"/>
</dbReference>
<dbReference type="HAMAP" id="MF_00122">
    <property type="entry name" value="GatC"/>
    <property type="match status" value="1"/>
</dbReference>
<reference evidence="1" key="1">
    <citation type="submission" date="2018-05" db="EMBL/GenBank/DDBJ databases">
        <authorList>
            <person name="Lanie J.A."/>
            <person name="Ng W.-L."/>
            <person name="Kazmierczak K.M."/>
            <person name="Andrzejewski T.M."/>
            <person name="Davidsen T.M."/>
            <person name="Wayne K.J."/>
            <person name="Tettelin H."/>
            <person name="Glass J.I."/>
            <person name="Rusch D."/>
            <person name="Podicherti R."/>
            <person name="Tsui H.-C.T."/>
            <person name="Winkler M.E."/>
        </authorList>
    </citation>
    <scope>NUCLEOTIDE SEQUENCE</scope>
</reference>
<dbReference type="EMBL" id="UINC01033089">
    <property type="protein sequence ID" value="SVB21809.1"/>
    <property type="molecule type" value="Genomic_DNA"/>
</dbReference>